<name>A0A235BR27_UNCW3</name>
<dbReference type="GO" id="GO:0000428">
    <property type="term" value="C:DNA-directed RNA polymerase complex"/>
    <property type="evidence" value="ECO:0007669"/>
    <property type="project" value="UniProtKB-KW"/>
</dbReference>
<dbReference type="Pfam" id="PF13155">
    <property type="entry name" value="Toprim_2"/>
    <property type="match status" value="1"/>
</dbReference>
<dbReference type="InterPro" id="IPR002694">
    <property type="entry name" value="Znf_CHC2"/>
</dbReference>
<dbReference type="GO" id="GO:0008270">
    <property type="term" value="F:zinc ion binding"/>
    <property type="evidence" value="ECO:0007669"/>
    <property type="project" value="UniProtKB-UniRule"/>
</dbReference>
<evidence type="ECO:0000256" key="5">
    <source>
        <dbReference type="ARBA" id="ARBA00022705"/>
    </source>
</evidence>
<evidence type="ECO:0000256" key="12">
    <source>
        <dbReference type="HAMAP-Rule" id="MF_00974"/>
    </source>
</evidence>
<keyword evidence="9" id="KW-0460">Magnesium</keyword>
<dbReference type="PANTHER" id="PTHR30313">
    <property type="entry name" value="DNA PRIMASE"/>
    <property type="match status" value="1"/>
</dbReference>
<dbReference type="Pfam" id="PF01807">
    <property type="entry name" value="Zn_ribbon_DnaG"/>
    <property type="match status" value="1"/>
</dbReference>
<dbReference type="Pfam" id="PF10410">
    <property type="entry name" value="DnaB_bind"/>
    <property type="match status" value="1"/>
</dbReference>
<comment type="caution">
    <text evidence="16">The sequence shown here is derived from an EMBL/GenBank/DDBJ whole genome shotgun (WGS) entry which is preliminary data.</text>
</comment>
<dbReference type="InterPro" id="IPR037068">
    <property type="entry name" value="DNA_primase_core_N_sf"/>
</dbReference>
<dbReference type="GO" id="GO:0006269">
    <property type="term" value="P:DNA replication, synthesis of primer"/>
    <property type="evidence" value="ECO:0007669"/>
    <property type="project" value="UniProtKB-UniRule"/>
</dbReference>
<dbReference type="PIRSF" id="PIRSF002811">
    <property type="entry name" value="DnaG"/>
    <property type="match status" value="1"/>
</dbReference>
<keyword evidence="7 12" id="KW-0863">Zinc-finger</keyword>
<reference evidence="16 17" key="1">
    <citation type="submission" date="2017-07" db="EMBL/GenBank/DDBJ databases">
        <title>Recovery of genomes from metagenomes via a dereplication, aggregation, and scoring strategy.</title>
        <authorList>
            <person name="Sieber C.M."/>
            <person name="Probst A.J."/>
            <person name="Sharrar A."/>
            <person name="Thomas B.C."/>
            <person name="Hess M."/>
            <person name="Tringe S.G."/>
            <person name="Banfield J.F."/>
        </authorList>
    </citation>
    <scope>NUCLEOTIDE SEQUENCE [LARGE SCALE GENOMIC DNA]</scope>
    <source>
        <strain evidence="16">JGI_Cruoil_03_51_56</strain>
    </source>
</reference>
<dbReference type="Gene3D" id="3.40.1360.10">
    <property type="match status" value="1"/>
</dbReference>
<dbReference type="InterPro" id="IPR006295">
    <property type="entry name" value="DNA_primase_DnaG"/>
</dbReference>
<dbReference type="EC" id="2.7.7.101" evidence="12"/>
<dbReference type="AlphaFoldDB" id="A0A235BR27"/>
<comment type="function">
    <text evidence="12 13">RNA polymerase that catalyzes the synthesis of short RNA molecules used as primers for DNA polymerase during DNA replication.</text>
</comment>
<evidence type="ECO:0000256" key="11">
    <source>
        <dbReference type="ARBA" id="ARBA00023163"/>
    </source>
</evidence>
<comment type="subunit">
    <text evidence="12">Monomer. Interacts with DnaB.</text>
</comment>
<dbReference type="SMART" id="SM00493">
    <property type="entry name" value="TOPRIM"/>
    <property type="match status" value="1"/>
</dbReference>
<dbReference type="SUPFAM" id="SSF57783">
    <property type="entry name" value="Zinc beta-ribbon"/>
    <property type="match status" value="1"/>
</dbReference>
<dbReference type="HAMAP" id="MF_00974">
    <property type="entry name" value="DNA_primase_DnaG"/>
    <property type="match status" value="1"/>
</dbReference>
<dbReference type="Gene3D" id="3.90.580.10">
    <property type="entry name" value="Zinc finger, CHC2-type domain"/>
    <property type="match status" value="1"/>
</dbReference>
<evidence type="ECO:0000313" key="17">
    <source>
        <dbReference type="Proteomes" id="UP000215559"/>
    </source>
</evidence>
<comment type="domain">
    <text evidence="12">Contains an N-terminal zinc-binding domain, a central core domain that contains the primase activity, and a C-terminal DnaB-binding domain.</text>
</comment>
<dbReference type="InterPro" id="IPR013264">
    <property type="entry name" value="DNAG_N"/>
</dbReference>
<comment type="similarity">
    <text evidence="12 13">Belongs to the DnaG primase family.</text>
</comment>
<dbReference type="GO" id="GO:0003899">
    <property type="term" value="F:DNA-directed RNA polymerase activity"/>
    <property type="evidence" value="ECO:0007669"/>
    <property type="project" value="UniProtKB-UniRule"/>
</dbReference>
<evidence type="ECO:0000256" key="10">
    <source>
        <dbReference type="ARBA" id="ARBA00023125"/>
    </source>
</evidence>
<organism evidence="16 17">
    <name type="scientific">candidate division WOR-3 bacterium JGI_Cruoil_03_51_56</name>
    <dbReference type="NCBI Taxonomy" id="1973747"/>
    <lineage>
        <taxon>Bacteria</taxon>
        <taxon>Bacteria division WOR-3</taxon>
    </lineage>
</organism>
<dbReference type="InterPro" id="IPR050219">
    <property type="entry name" value="DnaG_primase"/>
</dbReference>
<dbReference type="InterPro" id="IPR036977">
    <property type="entry name" value="DNA_primase_Znf_CHC2"/>
</dbReference>
<dbReference type="InterPro" id="IPR034151">
    <property type="entry name" value="TOPRIM_DnaG_bac"/>
</dbReference>
<evidence type="ECO:0000259" key="15">
    <source>
        <dbReference type="PROSITE" id="PS50880"/>
    </source>
</evidence>
<keyword evidence="5 12" id="KW-0235">DNA replication</keyword>
<evidence type="ECO:0000256" key="13">
    <source>
        <dbReference type="PIRNR" id="PIRNR002811"/>
    </source>
</evidence>
<dbReference type="FunFam" id="3.90.580.10:FF:000001">
    <property type="entry name" value="DNA primase"/>
    <property type="match status" value="1"/>
</dbReference>
<comment type="cofactor">
    <cofactor evidence="12 13 14">
        <name>Zn(2+)</name>
        <dbReference type="ChEBI" id="CHEBI:29105"/>
    </cofactor>
    <text evidence="12 13 14">Binds 1 zinc ion per monomer.</text>
</comment>
<dbReference type="PROSITE" id="PS50880">
    <property type="entry name" value="TOPRIM"/>
    <property type="match status" value="1"/>
</dbReference>
<dbReference type="SUPFAM" id="SSF56731">
    <property type="entry name" value="DNA primase core"/>
    <property type="match status" value="1"/>
</dbReference>
<evidence type="ECO:0000256" key="2">
    <source>
        <dbReference type="ARBA" id="ARBA00022515"/>
    </source>
</evidence>
<evidence type="ECO:0000256" key="6">
    <source>
        <dbReference type="ARBA" id="ARBA00022723"/>
    </source>
</evidence>
<evidence type="ECO:0000256" key="7">
    <source>
        <dbReference type="ARBA" id="ARBA00022771"/>
    </source>
</evidence>
<dbReference type="Proteomes" id="UP000215559">
    <property type="component" value="Unassembled WGS sequence"/>
</dbReference>
<accession>A0A235BR27</accession>
<protein>
    <recommendedName>
        <fullName evidence="12 13">DNA primase</fullName>
        <ecNumber evidence="12">2.7.7.101</ecNumber>
    </recommendedName>
</protein>
<feature type="domain" description="Toprim" evidence="15">
    <location>
        <begin position="243"/>
        <end position="324"/>
    </location>
</feature>
<feature type="zinc finger region" description="CHC2-type" evidence="12 14">
    <location>
        <begin position="37"/>
        <end position="61"/>
    </location>
</feature>
<keyword evidence="1 12" id="KW-0240">DNA-directed RNA polymerase</keyword>
<keyword evidence="4 12" id="KW-0548">Nucleotidyltransferase</keyword>
<evidence type="ECO:0000313" key="16">
    <source>
        <dbReference type="EMBL" id="OYD14177.1"/>
    </source>
</evidence>
<keyword evidence="3 12" id="KW-0808">Transferase</keyword>
<dbReference type="EMBL" id="NOZP01000176">
    <property type="protein sequence ID" value="OYD14177.1"/>
    <property type="molecule type" value="Genomic_DNA"/>
</dbReference>
<gene>
    <name evidence="12" type="primary">dnaG</name>
    <name evidence="16" type="ORF">CH330_09210</name>
</gene>
<dbReference type="PANTHER" id="PTHR30313:SF2">
    <property type="entry name" value="DNA PRIMASE"/>
    <property type="match status" value="1"/>
</dbReference>
<dbReference type="GO" id="GO:0003677">
    <property type="term" value="F:DNA binding"/>
    <property type="evidence" value="ECO:0007669"/>
    <property type="project" value="UniProtKB-KW"/>
</dbReference>
<dbReference type="InterPro" id="IPR006171">
    <property type="entry name" value="TOPRIM_dom"/>
</dbReference>
<evidence type="ECO:0000256" key="14">
    <source>
        <dbReference type="PIRSR" id="PIRSR002811-1"/>
    </source>
</evidence>
<dbReference type="CDD" id="cd03364">
    <property type="entry name" value="TOPRIM_DnaG_primases"/>
    <property type="match status" value="1"/>
</dbReference>
<keyword evidence="2 12" id="KW-0639">Primosome</keyword>
<evidence type="ECO:0000256" key="4">
    <source>
        <dbReference type="ARBA" id="ARBA00022695"/>
    </source>
</evidence>
<dbReference type="Pfam" id="PF08275">
    <property type="entry name" value="DNAG_N"/>
    <property type="match status" value="1"/>
</dbReference>
<evidence type="ECO:0000256" key="8">
    <source>
        <dbReference type="ARBA" id="ARBA00022833"/>
    </source>
</evidence>
<evidence type="ECO:0000256" key="3">
    <source>
        <dbReference type="ARBA" id="ARBA00022679"/>
    </source>
</evidence>
<dbReference type="GO" id="GO:1990077">
    <property type="term" value="C:primosome complex"/>
    <property type="evidence" value="ECO:0007669"/>
    <property type="project" value="UniProtKB-KW"/>
</dbReference>
<dbReference type="InterPro" id="IPR019475">
    <property type="entry name" value="DNA_primase_DnaB-bd"/>
</dbReference>
<dbReference type="InterPro" id="IPR030846">
    <property type="entry name" value="DnaG_bac"/>
</dbReference>
<keyword evidence="8 12" id="KW-0862">Zinc</keyword>
<evidence type="ECO:0000256" key="1">
    <source>
        <dbReference type="ARBA" id="ARBA00022478"/>
    </source>
</evidence>
<dbReference type="Gene3D" id="3.90.980.10">
    <property type="entry name" value="DNA primase, catalytic core, N-terminal domain"/>
    <property type="match status" value="1"/>
</dbReference>
<dbReference type="GO" id="GO:0005737">
    <property type="term" value="C:cytoplasm"/>
    <property type="evidence" value="ECO:0007669"/>
    <property type="project" value="TreeGrafter"/>
</dbReference>
<dbReference type="SMART" id="SM00400">
    <property type="entry name" value="ZnF_CHCC"/>
    <property type="match status" value="1"/>
</dbReference>
<keyword evidence="10 12" id="KW-0238">DNA-binding</keyword>
<comment type="catalytic activity">
    <reaction evidence="12">
        <text>ssDNA + n NTP = ssDNA/pppN(pN)n-1 hybrid + (n-1) diphosphate.</text>
        <dbReference type="EC" id="2.7.7.101"/>
    </reaction>
</comment>
<dbReference type="NCBIfam" id="TIGR01391">
    <property type="entry name" value="dnaG"/>
    <property type="match status" value="1"/>
</dbReference>
<keyword evidence="6 12" id="KW-0479">Metal-binding</keyword>
<proteinExistence type="inferred from homology"/>
<evidence type="ECO:0000256" key="9">
    <source>
        <dbReference type="ARBA" id="ARBA00022842"/>
    </source>
</evidence>
<keyword evidence="11 12" id="KW-0804">Transcription</keyword>
<sequence length="554" mass="62932">MIKQEIIERVRMETDIVELIGSYIPLKKVGRYYRGLCPFHPERSPSFYVSPERQTYHCFGCGAGGNAFGFVMAQEKLAFPEAVRFLASRLGIKVIEHLSGRNRIIYEACENAAQFFERRLRSSESARRYLKQRGLRSETVKRFRLGFAPTGNLLRGEARKKSWSEDGLVRAGLLVKRDTGLTDYFYDRLMFPIFSVSGRVIGFGGRVLGDREPKYLNSPDTEIFHKGNILYGAFQAKGYIREQIPLLVEGNFDVLSLVDRGVNNTLAPLGTALTSKQALLIRRYNHRVLVCFDGDVAGRKAARHVLEVLLSCGLEPQVVVLPEELDPDDYIKRDGKSGFLKFISHPQGVIEFVLAGREFRSVSDERAALRELVALLRLVNDETTRELYANRLADRFKVDKSSLIREASEKVSSRLKPRSTRGLEEKLLAAAVQDAALARIARDFCIADALTDEKLQAVARIAEKYCDEQDFGPALLLDKIEDENMRKMVAGWTFVEGSLPDATKFTMWMRRLRAAWVQRRIIAAHENGKEQEAEILRERSELLKEATQERSSRL</sequence>